<dbReference type="PANTHER" id="PTHR11610">
    <property type="entry name" value="LIPASE"/>
    <property type="match status" value="1"/>
</dbReference>
<dbReference type="PRINTS" id="PR00821">
    <property type="entry name" value="TAGLIPASE"/>
</dbReference>
<dbReference type="Pfam" id="PF00151">
    <property type="entry name" value="Lipase"/>
    <property type="match status" value="1"/>
</dbReference>
<gene>
    <name evidence="7" type="ORF">PVAND_002487</name>
</gene>
<keyword evidence="3" id="KW-0964">Secreted</keyword>
<feature type="domain" description="Lipase" evidence="6">
    <location>
        <begin position="24"/>
        <end position="219"/>
    </location>
</feature>
<keyword evidence="8" id="KW-1185">Reference proteome</keyword>
<dbReference type="GO" id="GO:0005615">
    <property type="term" value="C:extracellular space"/>
    <property type="evidence" value="ECO:0007669"/>
    <property type="project" value="TreeGrafter"/>
</dbReference>
<sequence>MKVIVIALIFLALQGVVFGVVIYQLYSRNNRKNGQNLVYKNQSSLSYSSFNSAKKNKMLIHGFGENGRADFNKQIKDGLLKHDDYNVIVVDWSTASNKNYTIAKNNAQSIGKSIAQFIDWAKLDKGYLHIIGFDLGAHIAGFAGKQTKLGRVDKITGLDPVKKGFNINQSATRLSTGDARFVEVYHSNGGKIGIMEHLYDSDKYINDGKSQPKCKTDKCSHDFAWKVYADQLKGKKYGTYTCETLAELDGRGCGYLPMEWHGEKTGISQIVTPETTKNG</sequence>
<comment type="similarity">
    <text evidence="2 4">Belongs to the AB hydrolase superfamily. Lipase family.</text>
</comment>
<protein>
    <recommendedName>
        <fullName evidence="6">Lipase domain-containing protein</fullName>
    </recommendedName>
</protein>
<name>A0A9J6BRI2_POLVA</name>
<evidence type="ECO:0000259" key="6">
    <source>
        <dbReference type="Pfam" id="PF00151"/>
    </source>
</evidence>
<organism evidence="7 8">
    <name type="scientific">Polypedilum vanderplanki</name>
    <name type="common">Sleeping chironomid midge</name>
    <dbReference type="NCBI Taxonomy" id="319348"/>
    <lineage>
        <taxon>Eukaryota</taxon>
        <taxon>Metazoa</taxon>
        <taxon>Ecdysozoa</taxon>
        <taxon>Arthropoda</taxon>
        <taxon>Hexapoda</taxon>
        <taxon>Insecta</taxon>
        <taxon>Pterygota</taxon>
        <taxon>Neoptera</taxon>
        <taxon>Endopterygota</taxon>
        <taxon>Diptera</taxon>
        <taxon>Nematocera</taxon>
        <taxon>Chironomoidea</taxon>
        <taxon>Chironomidae</taxon>
        <taxon>Chironominae</taxon>
        <taxon>Polypedilum</taxon>
        <taxon>Polypedilum</taxon>
    </lineage>
</organism>
<dbReference type="Proteomes" id="UP001107558">
    <property type="component" value="Chromosome 3"/>
</dbReference>
<dbReference type="InterPro" id="IPR013818">
    <property type="entry name" value="Lipase"/>
</dbReference>
<accession>A0A9J6BRI2</accession>
<comment type="subcellular location">
    <subcellularLocation>
        <location evidence="1">Secreted</location>
    </subcellularLocation>
</comment>
<evidence type="ECO:0000256" key="5">
    <source>
        <dbReference type="SAM" id="SignalP"/>
    </source>
</evidence>
<reference evidence="7" key="1">
    <citation type="submission" date="2021-03" db="EMBL/GenBank/DDBJ databases">
        <title>Chromosome level genome of the anhydrobiotic midge Polypedilum vanderplanki.</title>
        <authorList>
            <person name="Yoshida Y."/>
            <person name="Kikawada T."/>
            <person name="Gusev O."/>
        </authorList>
    </citation>
    <scope>NUCLEOTIDE SEQUENCE</scope>
    <source>
        <strain evidence="7">NIAS01</strain>
        <tissue evidence="7">Whole body or cell culture</tissue>
    </source>
</reference>
<evidence type="ECO:0000313" key="7">
    <source>
        <dbReference type="EMBL" id="KAG5672354.1"/>
    </source>
</evidence>
<proteinExistence type="inferred from homology"/>
<dbReference type="SUPFAM" id="SSF53474">
    <property type="entry name" value="alpha/beta-Hydrolases"/>
    <property type="match status" value="1"/>
</dbReference>
<feature type="signal peptide" evidence="5">
    <location>
        <begin position="1"/>
        <end position="19"/>
    </location>
</feature>
<dbReference type="EMBL" id="JADBJN010000003">
    <property type="protein sequence ID" value="KAG5672354.1"/>
    <property type="molecule type" value="Genomic_DNA"/>
</dbReference>
<feature type="chain" id="PRO_5039949425" description="Lipase domain-containing protein" evidence="5">
    <location>
        <begin position="20"/>
        <end position="279"/>
    </location>
</feature>
<evidence type="ECO:0000256" key="2">
    <source>
        <dbReference type="ARBA" id="ARBA00010701"/>
    </source>
</evidence>
<dbReference type="PANTHER" id="PTHR11610:SF173">
    <property type="entry name" value="LIPASE DOMAIN-CONTAINING PROTEIN-RELATED"/>
    <property type="match status" value="1"/>
</dbReference>
<keyword evidence="5" id="KW-0732">Signal</keyword>
<dbReference type="GO" id="GO:0016042">
    <property type="term" value="P:lipid catabolic process"/>
    <property type="evidence" value="ECO:0007669"/>
    <property type="project" value="TreeGrafter"/>
</dbReference>
<dbReference type="OrthoDB" id="199913at2759"/>
<evidence type="ECO:0000313" key="8">
    <source>
        <dbReference type="Proteomes" id="UP001107558"/>
    </source>
</evidence>
<dbReference type="AlphaFoldDB" id="A0A9J6BRI2"/>
<dbReference type="Gene3D" id="3.40.50.1820">
    <property type="entry name" value="alpha/beta hydrolase"/>
    <property type="match status" value="1"/>
</dbReference>
<evidence type="ECO:0000256" key="1">
    <source>
        <dbReference type="ARBA" id="ARBA00004613"/>
    </source>
</evidence>
<comment type="caution">
    <text evidence="7">The sequence shown here is derived from an EMBL/GenBank/DDBJ whole genome shotgun (WGS) entry which is preliminary data.</text>
</comment>
<evidence type="ECO:0000256" key="3">
    <source>
        <dbReference type="ARBA" id="ARBA00022525"/>
    </source>
</evidence>
<dbReference type="InterPro" id="IPR029058">
    <property type="entry name" value="AB_hydrolase_fold"/>
</dbReference>
<dbReference type="InterPro" id="IPR000734">
    <property type="entry name" value="TAG_lipase"/>
</dbReference>
<dbReference type="GO" id="GO:0016298">
    <property type="term" value="F:lipase activity"/>
    <property type="evidence" value="ECO:0007669"/>
    <property type="project" value="InterPro"/>
</dbReference>
<evidence type="ECO:0000256" key="4">
    <source>
        <dbReference type="RuleBase" id="RU004262"/>
    </source>
</evidence>